<dbReference type="GO" id="GO:0004347">
    <property type="term" value="F:glucose-6-phosphate isomerase activity"/>
    <property type="evidence" value="ECO:0007669"/>
    <property type="project" value="UniProtKB-EC"/>
</dbReference>
<dbReference type="KEGG" id="manq:L1994_00170"/>
<evidence type="ECO:0000256" key="3">
    <source>
        <dbReference type="ARBA" id="ARBA00011952"/>
    </source>
</evidence>
<protein>
    <recommendedName>
        <fullName evidence="3">glucose-6-phosphate isomerase</fullName>
        <ecNumber evidence="3">5.3.1.9</ecNumber>
    </recommendedName>
</protein>
<dbReference type="InterPro" id="IPR010551">
    <property type="entry name" value="G6P_isomerase_prok"/>
</dbReference>
<keyword evidence="4" id="KW-0312">Gluconeogenesis</keyword>
<name>A0AAF0FUQ6_9EURY</name>
<dbReference type="InterPro" id="IPR011051">
    <property type="entry name" value="RmlC_Cupin_sf"/>
</dbReference>
<organism evidence="8 9">
    <name type="scientific">Methanomicrobium antiquum</name>
    <dbReference type="NCBI Taxonomy" id="487686"/>
    <lineage>
        <taxon>Archaea</taxon>
        <taxon>Methanobacteriati</taxon>
        <taxon>Methanobacteriota</taxon>
        <taxon>Stenosarchaea group</taxon>
        <taxon>Methanomicrobia</taxon>
        <taxon>Methanomicrobiales</taxon>
        <taxon>Methanomicrobiaceae</taxon>
        <taxon>Methanomicrobium</taxon>
    </lineage>
</organism>
<gene>
    <name evidence="8" type="ORF">L1994_00170</name>
</gene>
<feature type="domain" description="Glucose-6-phosphate isomerase prokaryote" evidence="7">
    <location>
        <begin position="15"/>
        <end position="184"/>
    </location>
</feature>
<dbReference type="EMBL" id="CP091092">
    <property type="protein sequence ID" value="WFN36848.1"/>
    <property type="molecule type" value="Genomic_DNA"/>
</dbReference>
<dbReference type="InterPro" id="IPR014710">
    <property type="entry name" value="RmlC-like_jellyroll"/>
</dbReference>
<dbReference type="GeneID" id="79948764"/>
<reference evidence="8" key="1">
    <citation type="submission" date="2022-01" db="EMBL/GenBank/DDBJ databases">
        <title>Complete genome of Methanomicrobium antiquum DSM 21220.</title>
        <authorList>
            <person name="Chen S.-C."/>
            <person name="You Y.-T."/>
            <person name="Zhou Y.-Z."/>
            <person name="Lai M.-C."/>
        </authorList>
    </citation>
    <scope>NUCLEOTIDE SEQUENCE</scope>
    <source>
        <strain evidence="8">DSM 21220</strain>
    </source>
</reference>
<evidence type="ECO:0000256" key="2">
    <source>
        <dbReference type="ARBA" id="ARBA00006542"/>
    </source>
</evidence>
<dbReference type="AlphaFoldDB" id="A0AAF0FUQ6"/>
<evidence type="ECO:0000256" key="4">
    <source>
        <dbReference type="ARBA" id="ARBA00022432"/>
    </source>
</evidence>
<keyword evidence="5" id="KW-0324">Glycolysis</keyword>
<comment type="catalytic activity">
    <reaction evidence="6">
        <text>alpha-D-glucose 6-phosphate = beta-D-fructose 6-phosphate</text>
        <dbReference type="Rhea" id="RHEA:11816"/>
        <dbReference type="ChEBI" id="CHEBI:57634"/>
        <dbReference type="ChEBI" id="CHEBI:58225"/>
        <dbReference type="EC" id="5.3.1.9"/>
    </reaction>
</comment>
<keyword evidence="9" id="KW-1185">Reference proteome</keyword>
<dbReference type="Pfam" id="PF06560">
    <property type="entry name" value="GPI"/>
    <property type="match status" value="1"/>
</dbReference>
<evidence type="ECO:0000313" key="9">
    <source>
        <dbReference type="Proteomes" id="UP001218895"/>
    </source>
</evidence>
<dbReference type="GO" id="GO:0005737">
    <property type="term" value="C:cytoplasm"/>
    <property type="evidence" value="ECO:0007669"/>
    <property type="project" value="InterPro"/>
</dbReference>
<evidence type="ECO:0000259" key="7">
    <source>
        <dbReference type="Pfam" id="PF06560"/>
    </source>
</evidence>
<accession>A0AAF0FUQ6</accession>
<comment type="similarity">
    <text evidence="2">Belongs to the archaeal-type GPI family.</text>
</comment>
<dbReference type="Gene3D" id="2.60.120.10">
    <property type="entry name" value="Jelly Rolls"/>
    <property type="match status" value="1"/>
</dbReference>
<dbReference type="CDD" id="cd02218">
    <property type="entry name" value="cupin_PGI"/>
    <property type="match status" value="1"/>
</dbReference>
<dbReference type="EC" id="5.3.1.9" evidence="3"/>
<dbReference type="GO" id="GO:0006096">
    <property type="term" value="P:glycolytic process"/>
    <property type="evidence" value="ECO:0007669"/>
    <property type="project" value="UniProtKB-KW"/>
</dbReference>
<evidence type="ECO:0000256" key="6">
    <source>
        <dbReference type="ARBA" id="ARBA00029321"/>
    </source>
</evidence>
<evidence type="ECO:0000256" key="5">
    <source>
        <dbReference type="ARBA" id="ARBA00023152"/>
    </source>
</evidence>
<dbReference type="SUPFAM" id="SSF51182">
    <property type="entry name" value="RmlC-like cupins"/>
    <property type="match status" value="1"/>
</dbReference>
<proteinExistence type="inferred from homology"/>
<evidence type="ECO:0000256" key="1">
    <source>
        <dbReference type="ARBA" id="ARBA00004926"/>
    </source>
</evidence>
<comment type="pathway">
    <text evidence="1">Carbohydrate degradation; glycolysis; D-glyceraldehyde 3-phosphate and glycerone phosphate from D-glucose: step 2/4.</text>
</comment>
<evidence type="ECO:0000313" key="8">
    <source>
        <dbReference type="EMBL" id="WFN36848.1"/>
    </source>
</evidence>
<dbReference type="RefSeq" id="WP_278099685.1">
    <property type="nucleotide sequence ID" value="NZ_CP091092.1"/>
</dbReference>
<dbReference type="GO" id="GO:0006094">
    <property type="term" value="P:gluconeogenesis"/>
    <property type="evidence" value="ECO:0007669"/>
    <property type="project" value="UniProtKB-KW"/>
</dbReference>
<sequence>MNKFWDGPLPKPNERTVEDMQCVLAESSLPAENKTLYFMYRNLSKNEEDSMWLSNNNLRFDITVIPPGVIGDEFVKTKGHYHPEAPCGLGYPEIYQVLKGKAHFLLQKKDILDICVIKAEKGDIVLIKPGYGHVTINPSDETLVMANIVSDNFESEYGNYIKMHGAAYYEFKDKGFVKNLHYKNIPEIKIINASQCEIPGISEKGKNKSLYSFIGEEKVLDFLNNPSLLE</sequence>
<keyword evidence="8" id="KW-0413">Isomerase</keyword>
<dbReference type="Proteomes" id="UP001218895">
    <property type="component" value="Chromosome"/>
</dbReference>